<dbReference type="Proteomes" id="UP000001549">
    <property type="component" value="Chromosome"/>
</dbReference>
<dbReference type="InterPro" id="IPR015421">
    <property type="entry name" value="PyrdxlP-dep_Trfase_major"/>
</dbReference>
<dbReference type="InterPro" id="IPR020806">
    <property type="entry name" value="PKS_PP-bd"/>
</dbReference>
<feature type="domain" description="Carrier" evidence="7">
    <location>
        <begin position="1140"/>
        <end position="1219"/>
    </location>
</feature>
<dbReference type="GO" id="GO:0006633">
    <property type="term" value="P:fatty acid biosynthetic process"/>
    <property type="evidence" value="ECO:0007669"/>
    <property type="project" value="TreeGrafter"/>
</dbReference>
<dbReference type="SMART" id="SM00825">
    <property type="entry name" value="PKS_KS"/>
    <property type="match status" value="1"/>
</dbReference>
<dbReference type="InterPro" id="IPR014043">
    <property type="entry name" value="Acyl_transferase_dom"/>
</dbReference>
<name>F8B5B8_9ACTN</name>
<evidence type="ECO:0000256" key="6">
    <source>
        <dbReference type="SAM" id="MobiDB-lite"/>
    </source>
</evidence>
<dbReference type="Pfam" id="PF00550">
    <property type="entry name" value="PP-binding"/>
    <property type="match status" value="1"/>
</dbReference>
<dbReference type="InterPro" id="IPR006162">
    <property type="entry name" value="Ppantetheine_attach_site"/>
</dbReference>
<dbReference type="InterPro" id="IPR014030">
    <property type="entry name" value="Ketoacyl_synth_N"/>
</dbReference>
<dbReference type="SUPFAM" id="SSF52151">
    <property type="entry name" value="FabD/lysophospholipase-like"/>
    <property type="match status" value="1"/>
</dbReference>
<dbReference type="SUPFAM" id="SSF53383">
    <property type="entry name" value="PLP-dependent transferases"/>
    <property type="match status" value="1"/>
</dbReference>
<dbReference type="PANTHER" id="PTHR43775">
    <property type="entry name" value="FATTY ACID SYNTHASE"/>
    <property type="match status" value="1"/>
</dbReference>
<dbReference type="GO" id="GO:0047879">
    <property type="term" value="F:erythronolide synthase activity"/>
    <property type="evidence" value="ECO:0007669"/>
    <property type="project" value="UniProtKB-EC"/>
</dbReference>
<dbReference type="Pfam" id="PF00155">
    <property type="entry name" value="Aminotran_1_2"/>
    <property type="match status" value="1"/>
</dbReference>
<dbReference type="InterPro" id="IPR032821">
    <property type="entry name" value="PKS_assoc"/>
</dbReference>
<dbReference type="InterPro" id="IPR020841">
    <property type="entry name" value="PKS_Beta-ketoAc_synthase_dom"/>
</dbReference>
<dbReference type="Gene3D" id="1.10.1200.10">
    <property type="entry name" value="ACP-like"/>
    <property type="match status" value="1"/>
</dbReference>
<dbReference type="STRING" id="656024.FsymDg_0413"/>
<dbReference type="InterPro" id="IPR015424">
    <property type="entry name" value="PyrdxlP-dep_Trfase"/>
</dbReference>
<feature type="region of interest" description="Disordered" evidence="6">
    <location>
        <begin position="938"/>
        <end position="1001"/>
    </location>
</feature>
<accession>F8B5B8</accession>
<dbReference type="PANTHER" id="PTHR43775:SF37">
    <property type="entry name" value="SI:DKEY-61P9.11"/>
    <property type="match status" value="1"/>
</dbReference>
<comment type="cofactor">
    <cofactor evidence="1">
        <name>pyridoxal 5'-phosphate</name>
        <dbReference type="ChEBI" id="CHEBI:597326"/>
    </cofactor>
</comment>
<dbReference type="HOGENOM" id="CLU_000022_64_1_11"/>
<evidence type="ECO:0000313" key="10">
    <source>
        <dbReference type="Proteomes" id="UP000001549"/>
    </source>
</evidence>
<evidence type="ECO:0000256" key="4">
    <source>
        <dbReference type="ARBA" id="ARBA00022679"/>
    </source>
</evidence>
<keyword evidence="10" id="KW-1185">Reference proteome</keyword>
<keyword evidence="2" id="KW-0596">Phosphopantetheine</keyword>
<evidence type="ECO:0000256" key="5">
    <source>
        <dbReference type="ARBA" id="ARBA00022898"/>
    </source>
</evidence>
<dbReference type="InterPro" id="IPR001917">
    <property type="entry name" value="Aminotrans_II_pyridoxalP_BS"/>
</dbReference>
<dbReference type="eggNOG" id="COG3321">
    <property type="taxonomic scope" value="Bacteria"/>
</dbReference>
<dbReference type="Gene3D" id="3.40.47.10">
    <property type="match status" value="1"/>
</dbReference>
<dbReference type="SMART" id="SM00827">
    <property type="entry name" value="PKS_AT"/>
    <property type="match status" value="1"/>
</dbReference>
<feature type="region of interest" description="Disordered" evidence="6">
    <location>
        <begin position="1079"/>
        <end position="1125"/>
    </location>
</feature>
<dbReference type="InterPro" id="IPR015422">
    <property type="entry name" value="PyrdxlP-dep_Trfase_small"/>
</dbReference>
<keyword evidence="9" id="KW-0012">Acyltransferase</keyword>
<feature type="domain" description="Ketosynthase family 3 (KS3)" evidence="8">
    <location>
        <begin position="1"/>
        <end position="456"/>
    </location>
</feature>
<dbReference type="EMBL" id="CP002801">
    <property type="protein sequence ID" value="AEH07970.1"/>
    <property type="molecule type" value="Genomic_DNA"/>
</dbReference>
<dbReference type="Gene3D" id="3.40.366.10">
    <property type="entry name" value="Malonyl-Coenzyme A Acyl Carrier Protein, domain 2"/>
    <property type="match status" value="1"/>
</dbReference>
<dbReference type="GO" id="GO:0004312">
    <property type="term" value="F:fatty acid synthase activity"/>
    <property type="evidence" value="ECO:0007669"/>
    <property type="project" value="TreeGrafter"/>
</dbReference>
<evidence type="ECO:0000313" key="9">
    <source>
        <dbReference type="EMBL" id="AEH07970.1"/>
    </source>
</evidence>
<dbReference type="EC" id="2.3.1.47" evidence="9"/>
<dbReference type="RefSeq" id="WP_013871963.1">
    <property type="nucleotide sequence ID" value="NC_015656.1"/>
</dbReference>
<dbReference type="eggNOG" id="COG3170">
    <property type="taxonomic scope" value="Bacteria"/>
</dbReference>
<evidence type="ECO:0000256" key="1">
    <source>
        <dbReference type="ARBA" id="ARBA00001933"/>
    </source>
</evidence>
<dbReference type="InterPro" id="IPR016036">
    <property type="entry name" value="Malonyl_transacylase_ACP-bd"/>
</dbReference>
<keyword evidence="3" id="KW-0597">Phosphoprotein</keyword>
<dbReference type="PROSITE" id="PS00599">
    <property type="entry name" value="AA_TRANSFER_CLASS_2"/>
    <property type="match status" value="1"/>
</dbReference>
<dbReference type="SUPFAM" id="SSF53901">
    <property type="entry name" value="Thiolase-like"/>
    <property type="match status" value="1"/>
</dbReference>
<dbReference type="Pfam" id="PF00698">
    <property type="entry name" value="Acyl_transf_1"/>
    <property type="match status" value="1"/>
</dbReference>
<gene>
    <name evidence="9" type="ordered locus">FsymDg_0413</name>
</gene>
<dbReference type="CDD" id="cd06454">
    <property type="entry name" value="KBL_like"/>
    <property type="match status" value="1"/>
</dbReference>
<dbReference type="SUPFAM" id="SSF47336">
    <property type="entry name" value="ACP-like"/>
    <property type="match status" value="1"/>
</dbReference>
<dbReference type="Gene3D" id="3.90.1150.10">
    <property type="entry name" value="Aspartate Aminotransferase, domain 1"/>
    <property type="match status" value="1"/>
</dbReference>
<dbReference type="EC" id="2.3.1.94" evidence="9"/>
<evidence type="ECO:0000256" key="3">
    <source>
        <dbReference type="ARBA" id="ARBA00022553"/>
    </source>
</evidence>
<organism evidence="9 10">
    <name type="scientific">Candidatus Protofrankia datiscae</name>
    <dbReference type="NCBI Taxonomy" id="2716812"/>
    <lineage>
        <taxon>Bacteria</taxon>
        <taxon>Bacillati</taxon>
        <taxon>Actinomycetota</taxon>
        <taxon>Actinomycetes</taxon>
        <taxon>Frankiales</taxon>
        <taxon>Frankiaceae</taxon>
        <taxon>Protofrankia</taxon>
    </lineage>
</organism>
<dbReference type="InterPro" id="IPR036736">
    <property type="entry name" value="ACP-like_sf"/>
</dbReference>
<dbReference type="KEGG" id="fsy:FsymDg_0413"/>
<dbReference type="SUPFAM" id="SSF55048">
    <property type="entry name" value="Probable ACP-binding domain of malonyl-CoA ACP transacylase"/>
    <property type="match status" value="1"/>
</dbReference>
<evidence type="ECO:0000256" key="2">
    <source>
        <dbReference type="ARBA" id="ARBA00022450"/>
    </source>
</evidence>
<keyword evidence="4 9" id="KW-0808">Transferase</keyword>
<dbReference type="PROSITE" id="PS00012">
    <property type="entry name" value="PHOSPHOPANTETHEINE"/>
    <property type="match status" value="1"/>
</dbReference>
<dbReference type="InterPro" id="IPR050091">
    <property type="entry name" value="PKS_NRPS_Biosynth_Enz"/>
</dbReference>
<dbReference type="Pfam" id="PF02801">
    <property type="entry name" value="Ketoacyl-synt_C"/>
    <property type="match status" value="1"/>
</dbReference>
<feature type="region of interest" description="Disordered" evidence="6">
    <location>
        <begin position="1223"/>
        <end position="1310"/>
    </location>
</feature>
<proteinExistence type="predicted"/>
<dbReference type="InterPro" id="IPR001227">
    <property type="entry name" value="Ac_transferase_dom_sf"/>
</dbReference>
<dbReference type="eggNOG" id="COG0156">
    <property type="taxonomic scope" value="Bacteria"/>
</dbReference>
<sequence>MTDVAIVGLSARFPGAASLGEFWRLIQEADPQFHEVPDSRWIHRTFYDPLNPRSPHRAYTDRVAFVDDVDRFAAAHYRIPPRRARAMDPQQRLLVHLAREALQDAGLERRPFDRARTGVYVGISQSDYRELAGARVRASLLANGSLHGGEADPDLLAAVERAADAGIAPLQAYTLTGCLLNMAAGTISSVFDLGGPAFAIDSACSSVPVALHEAVLALRTGVCRVALVGGVFLNLTPDALISFSRVGALSPSGVCRPFDERADGFVLGEGGGVAVLRPLADALADGDRVYAVIRGIGITNDGRAAGPMTPSVHGQLAALRAAYADAGVAPGTVTVIEAHGTGTTVGDRTEIAALRDLRAGDPTAEPCDLLSTKALIGHTLAAAGAASLVKMALALYHGVVPPQPETRPDPALPLAEAGLRVPTRPRMWTDTEERPRRGAISSFGFGGTNVHVILDRARRRADGPARSDTPPRRPWLLLLSASSVELLASHAEAVRDTVEADPTITPAALSHTLATRELLPARLSLVAASRAQLCRQLTEAAARLRAGRLGELPDGGYATSAPLPEADRRSALMFPGQGAQRPGMLADLYGRFAGFAARADASDGVLRPLLGRSLADLVWDPHPDADQRAAEAAETAETALTATEICQPVLGALGIAVGELLTHCGLRPDVCVGHSVGELPAAVTAGAVDPADALRFLAERGAAVAGAQPAWHGGMLAVHTGETTFHRLAAGIDGVWLGCVNHPSQLVASGRLDALERLCERAAAEGITTRQLRVSHAFHSPLVAEADARMANTLAALPIQAPKTIIASSVSGHRCDDPRELRALWARHCSAPVRFMDAVRDAAAAGARIFVQAFGGDSLLSMAHRSLAGSVQARYVALTASQPDDGRTLLAGLGQLACLGVPLDILPLFGPGERELVTLPPSPLATSAYSIRINAAGSPAGPARPYSEPATAPARRGTGSVAVPGQRGTGPDAPTADDQAVGDATASTGSAGAGSTGNEPVRMAPAATQRRVGGAGNLVAAYRPAPDGERAAARPRRGEVPLSASRDANTIAYSPESHMDNVIRLLDKQLDLLRTLSGPAAGAPRTSVSLSEAATPRQPAPDVPAAAGDTGALPQSLVPPGGHDPAASLVPTTVVVAPARGRDVLRAQVIEAISGLSAYPESHIHEDHAFVGDLGFDSIMMTDLVNALGRRWPGLTVRTEDIAGITTVGDLVTVLARRAGSAGLLPETAGPPARGSSETAGSDQAGLGTGIGAGIGAGIDARPRNSHGPAAQPHPRGTGNGLLDTAGNGAGHHRTDGSRAHPGPDSAATDVTSFPEVVALRERHELGGRLGLRSPYFLLHEGNVRDRTVVAGRELVSFSTYNYLGLSGHSEVNAAVSESVDRYGSSVSAARILSGDRPPHRELEAELATLIGVEDCVVLVSGHATNVTTIGHLVGPDDLIVHDALAHDSILQGARLSGATRRPFPHNDVAALDGLLAQVRHRFRRVLIVVEGVYSMDGDIADLPELIQVRNRHGALLMVDEAHSIGVIGAAGGGVGEHFDVDRGGVDVWMGTLSKSLASCGGYVAGRRALVGYLRYTLPGFVYSAGLTPPNTAAALAALRVMRGEPARLARLRDNSALFLRLAREAGLNTGTSAGTPIIPCIVGDSIRSVQLANTLFERGISVNPIMYPAVEERLSRLRFFITSEHTPEQIAWTVETLAGELNTAVSSQLVDAG</sequence>
<evidence type="ECO:0000259" key="8">
    <source>
        <dbReference type="PROSITE" id="PS52004"/>
    </source>
</evidence>
<evidence type="ECO:0000259" key="7">
    <source>
        <dbReference type="PROSITE" id="PS50075"/>
    </source>
</evidence>
<dbReference type="InterPro" id="IPR016039">
    <property type="entry name" value="Thiolase-like"/>
</dbReference>
<dbReference type="Pfam" id="PF16197">
    <property type="entry name" value="KAsynt_C_assoc"/>
    <property type="match status" value="1"/>
</dbReference>
<dbReference type="SMART" id="SM00823">
    <property type="entry name" value="PKS_PP"/>
    <property type="match status" value="1"/>
</dbReference>
<dbReference type="Pfam" id="PF00109">
    <property type="entry name" value="ketoacyl-synt"/>
    <property type="match status" value="1"/>
</dbReference>
<dbReference type="GO" id="GO:0031177">
    <property type="term" value="F:phosphopantetheine binding"/>
    <property type="evidence" value="ECO:0007669"/>
    <property type="project" value="InterPro"/>
</dbReference>
<dbReference type="GO" id="GO:0030170">
    <property type="term" value="F:pyridoxal phosphate binding"/>
    <property type="evidence" value="ECO:0007669"/>
    <property type="project" value="InterPro"/>
</dbReference>
<dbReference type="InterPro" id="IPR009081">
    <property type="entry name" value="PP-bd_ACP"/>
</dbReference>
<dbReference type="GO" id="GO:0005886">
    <property type="term" value="C:plasma membrane"/>
    <property type="evidence" value="ECO:0007669"/>
    <property type="project" value="TreeGrafter"/>
</dbReference>
<reference evidence="9 10" key="1">
    <citation type="submission" date="2011-05" db="EMBL/GenBank/DDBJ databases">
        <title>Complete sequence of chromosome of Frankia symbiont of Datisca glomerata.</title>
        <authorList>
            <consortium name="US DOE Joint Genome Institute"/>
            <person name="Lucas S."/>
            <person name="Han J."/>
            <person name="Lapidus A."/>
            <person name="Cheng J.-F."/>
            <person name="Goodwin L."/>
            <person name="Pitluck S."/>
            <person name="Peters L."/>
            <person name="Mikhailova N."/>
            <person name="Chertkov O."/>
            <person name="Teshima H."/>
            <person name="Han C."/>
            <person name="Tapia R."/>
            <person name="Land M."/>
            <person name="Hauser L."/>
            <person name="Kyrpides N."/>
            <person name="Ivanova N."/>
            <person name="Pagani I."/>
            <person name="Berry A."/>
            <person name="Pawlowski K."/>
            <person name="Persson T."/>
            <person name="Vanden Heuvel B."/>
            <person name="Benson D."/>
            <person name="Woyke T."/>
        </authorList>
    </citation>
    <scope>NUCLEOTIDE SEQUENCE [LARGE SCALE GENOMIC DNA]</scope>
    <source>
        <strain evidence="10">4085684</strain>
    </source>
</reference>
<dbReference type="GO" id="GO:0008710">
    <property type="term" value="F:8-amino-7-oxononanoate synthase activity"/>
    <property type="evidence" value="ECO:0007669"/>
    <property type="project" value="UniProtKB-EC"/>
</dbReference>
<dbReference type="Gene3D" id="3.40.640.10">
    <property type="entry name" value="Type I PLP-dependent aspartate aminotransferase-like (Major domain)"/>
    <property type="match status" value="1"/>
</dbReference>
<dbReference type="GO" id="GO:0005737">
    <property type="term" value="C:cytoplasm"/>
    <property type="evidence" value="ECO:0007669"/>
    <property type="project" value="TreeGrafter"/>
</dbReference>
<dbReference type="InterPro" id="IPR016035">
    <property type="entry name" value="Acyl_Trfase/lysoPLipase"/>
</dbReference>
<dbReference type="Gene3D" id="3.30.70.3290">
    <property type="match status" value="1"/>
</dbReference>
<protein>
    <submittedName>
        <fullName evidence="9">6-deoxyerythronolide-B synthase., 8-amino-7-oxononanoate synthase</fullName>
        <ecNumber evidence="9">2.3.1.47</ecNumber>
        <ecNumber evidence="9">2.3.1.94</ecNumber>
    </submittedName>
</protein>
<dbReference type="InterPro" id="IPR004839">
    <property type="entry name" value="Aminotransferase_I/II_large"/>
</dbReference>
<dbReference type="InterPro" id="IPR014031">
    <property type="entry name" value="Ketoacyl_synth_C"/>
</dbReference>
<dbReference type="GO" id="GO:0071770">
    <property type="term" value="P:DIM/DIP cell wall layer assembly"/>
    <property type="evidence" value="ECO:0007669"/>
    <property type="project" value="TreeGrafter"/>
</dbReference>
<feature type="compositionally biased region" description="Gly residues" evidence="6">
    <location>
        <begin position="1247"/>
        <end position="1257"/>
    </location>
</feature>
<keyword evidence="5" id="KW-0663">Pyridoxal phosphate</keyword>
<dbReference type="PROSITE" id="PS52004">
    <property type="entry name" value="KS3_2"/>
    <property type="match status" value="1"/>
</dbReference>
<dbReference type="CDD" id="cd00833">
    <property type="entry name" value="PKS"/>
    <property type="match status" value="1"/>
</dbReference>
<dbReference type="PROSITE" id="PS50075">
    <property type="entry name" value="CARRIER"/>
    <property type="match status" value="1"/>
</dbReference>